<proteinExistence type="predicted"/>
<dbReference type="Proteomes" id="UP000085678">
    <property type="component" value="Unplaced"/>
</dbReference>
<evidence type="ECO:0000256" key="1">
    <source>
        <dbReference type="SAM" id="Phobius"/>
    </source>
</evidence>
<dbReference type="GeneID" id="106151471"/>
<keyword evidence="1" id="KW-1133">Transmembrane helix</keyword>
<dbReference type="RefSeq" id="XP_013380198.1">
    <property type="nucleotide sequence ID" value="XM_013524744.1"/>
</dbReference>
<accession>A0A1S3H2F7</accession>
<evidence type="ECO:0000313" key="3">
    <source>
        <dbReference type="RefSeq" id="XP_013380198.1"/>
    </source>
</evidence>
<keyword evidence="1" id="KW-0812">Transmembrane</keyword>
<dbReference type="OrthoDB" id="10693860at2759"/>
<name>A0A1S3H2F7_LINAN</name>
<evidence type="ECO:0000313" key="4">
    <source>
        <dbReference type="RefSeq" id="XP_013380207.1"/>
    </source>
</evidence>
<gene>
    <name evidence="3 4" type="primary">LOC106151471</name>
</gene>
<organism evidence="2 3">
    <name type="scientific">Lingula anatina</name>
    <name type="common">Brachiopod</name>
    <name type="synonym">Lingula unguis</name>
    <dbReference type="NCBI Taxonomy" id="7574"/>
    <lineage>
        <taxon>Eukaryota</taxon>
        <taxon>Metazoa</taxon>
        <taxon>Spiralia</taxon>
        <taxon>Lophotrochozoa</taxon>
        <taxon>Brachiopoda</taxon>
        <taxon>Linguliformea</taxon>
        <taxon>Lingulata</taxon>
        <taxon>Lingulida</taxon>
        <taxon>Linguloidea</taxon>
        <taxon>Lingulidae</taxon>
        <taxon>Lingula</taxon>
    </lineage>
</organism>
<reference evidence="3 4" key="1">
    <citation type="submission" date="2025-04" db="UniProtKB">
        <authorList>
            <consortium name="RefSeq"/>
        </authorList>
    </citation>
    <scope>IDENTIFICATION</scope>
    <source>
        <tissue evidence="3 4">Gonads</tissue>
    </source>
</reference>
<keyword evidence="2" id="KW-1185">Reference proteome</keyword>
<dbReference type="AlphaFoldDB" id="A0A1S3H2F7"/>
<protein>
    <submittedName>
        <fullName evidence="3 4">Uncharacterized protein LOC106151471</fullName>
    </submittedName>
</protein>
<feature type="transmembrane region" description="Helical" evidence="1">
    <location>
        <begin position="12"/>
        <end position="30"/>
    </location>
</feature>
<dbReference type="Gene3D" id="3.40.50.1110">
    <property type="entry name" value="SGNH hydrolase"/>
    <property type="match status" value="1"/>
</dbReference>
<keyword evidence="1" id="KW-0472">Membrane</keyword>
<dbReference type="SUPFAM" id="SSF52266">
    <property type="entry name" value="SGNH hydrolase"/>
    <property type="match status" value="1"/>
</dbReference>
<sequence>MQSQDKLPFPKCSFFIVASIMLVFILMLTFRGNSIQRTAPEFVGINIDVRTQSPHSIFKPEFVTFNTDVRTRPPGTITANTATKTSKEITKHVSKTRNCSLLYLQNYLAEKGRFFGEGQWVKGQWEPRSCQVPERVNAERLAQCLTAKKIEKIGILGDSQSMRYAAMIRTGEGAFQCKKTKAENGGNRSPSINFFSPPIAANDLRATTRDCLGCAGLQATCTFGSSKNSVIKIENMITENVKDSELITRRSSVYKNCDDRLTNKTGIPCLESSTTQEVIFQEYWCLDGYPDVIIVFATHVHEAVKRNARNFERDFTWFVDLITTVVPKTTKILYVNAPKVTPPQPEAWKTEGRNIFIDELNKIAAAVIHRSIVERKVPNLYPMYDMFSMSVDRNDWNGDGVHFKPQWYKHAASLLWTTLCMD</sequence>
<dbReference type="InterPro" id="IPR036514">
    <property type="entry name" value="SGNH_hydro_sf"/>
</dbReference>
<dbReference type="RefSeq" id="XP_013380207.1">
    <property type="nucleotide sequence ID" value="XM_013524753.1"/>
</dbReference>
<evidence type="ECO:0000313" key="2">
    <source>
        <dbReference type="Proteomes" id="UP000085678"/>
    </source>
</evidence>
<dbReference type="KEGG" id="lak:106151471"/>